<accession>A0AAX2UR79</accession>
<evidence type="ECO:0000313" key="2">
    <source>
        <dbReference type="EMBL" id="TND52450.1"/>
    </source>
</evidence>
<reference evidence="2" key="2">
    <citation type="journal article" date="2019" name="PLoS ONE">
        <title>Identification and characterization of putative Aeromonas spp. T3SS effectors.</title>
        <authorList>
            <person name="Rangel L.T."/>
            <person name="Marden J."/>
            <person name="Colston S."/>
            <person name="Setubal J.C."/>
            <person name="Graf J."/>
            <person name="Gogarten J.P."/>
        </authorList>
    </citation>
    <scope>NUCLEOTIDE SEQUENCE</scope>
    <source>
        <strain evidence="2">BAQ071013-135</strain>
    </source>
</reference>
<keyword evidence="1" id="KW-0812">Transmembrane</keyword>
<proteinExistence type="predicted"/>
<evidence type="ECO:0000256" key="1">
    <source>
        <dbReference type="SAM" id="Phobius"/>
    </source>
</evidence>
<dbReference type="Proteomes" id="UP000796104">
    <property type="component" value="Unassembled WGS sequence"/>
</dbReference>
<evidence type="ECO:0000313" key="3">
    <source>
        <dbReference type="Proteomes" id="UP000796104"/>
    </source>
</evidence>
<feature type="transmembrane region" description="Helical" evidence="1">
    <location>
        <begin position="36"/>
        <end position="57"/>
    </location>
</feature>
<keyword evidence="1" id="KW-0472">Membrane</keyword>
<comment type="caution">
    <text evidence="2">The sequence shown here is derived from an EMBL/GenBank/DDBJ whole genome shotgun (WGS) entry which is preliminary data.</text>
</comment>
<reference evidence="2" key="1">
    <citation type="submission" date="2017-10" db="EMBL/GenBank/DDBJ databases">
        <authorList>
            <person name="Colston S.M."/>
            <person name="Graf J."/>
        </authorList>
    </citation>
    <scope>NUCLEOTIDE SEQUENCE</scope>
    <source>
        <strain evidence="2">BAQ071013-135</strain>
    </source>
</reference>
<dbReference type="RefSeq" id="WP_139495019.1">
    <property type="nucleotide sequence ID" value="NZ_CAWORL010000015.1"/>
</dbReference>
<dbReference type="AlphaFoldDB" id="A0AAX2UR79"/>
<gene>
    <name evidence="2" type="ORF">CF123_16505</name>
</gene>
<feature type="transmembrane region" description="Helical" evidence="1">
    <location>
        <begin position="7"/>
        <end position="24"/>
    </location>
</feature>
<protein>
    <submittedName>
        <fullName evidence="2">Uncharacterized protein</fullName>
    </submittedName>
</protein>
<keyword evidence="1" id="KW-1133">Transmembrane helix</keyword>
<organism evidence="2 3">
    <name type="scientific">Aeromonas veronii</name>
    <dbReference type="NCBI Taxonomy" id="654"/>
    <lineage>
        <taxon>Bacteria</taxon>
        <taxon>Pseudomonadati</taxon>
        <taxon>Pseudomonadota</taxon>
        <taxon>Gammaproteobacteria</taxon>
        <taxon>Aeromonadales</taxon>
        <taxon>Aeromonadaceae</taxon>
        <taxon>Aeromonas</taxon>
    </lineage>
</organism>
<name>A0AAX2UR79_AERVE</name>
<sequence length="120" mass="13568">MEKLGIAITMAWNLLCAYLIYTRWEDAAKMSLNEWGDFLAGITAPIAFLWLIIGYMLQRKELKLNTDALLLTKDEMARQANEMSVQTDLLKTQARLAEGQLGELNTKRVIGTLGSIFKND</sequence>
<dbReference type="EMBL" id="PDXJ01000022">
    <property type="protein sequence ID" value="TND52450.1"/>
    <property type="molecule type" value="Genomic_DNA"/>
</dbReference>